<reference evidence="4 5" key="1">
    <citation type="submission" date="2011-02" db="EMBL/GenBank/DDBJ databases">
        <authorList>
            <person name="Weinstock G."/>
            <person name="Sodergren E."/>
            <person name="Clifton S."/>
            <person name="Fulton L."/>
            <person name="Fulton B."/>
            <person name="Courtney L."/>
            <person name="Fronick C."/>
            <person name="Harrison M."/>
            <person name="Strong C."/>
            <person name="Farmer C."/>
            <person name="Delahaunty K."/>
            <person name="Markovic C."/>
            <person name="Hall O."/>
            <person name="Minx P."/>
            <person name="Tomlinson C."/>
            <person name="Mitreva M."/>
            <person name="Hou S."/>
            <person name="Chen J."/>
            <person name="Wollam A."/>
            <person name="Pepin K.H."/>
            <person name="Johnson M."/>
            <person name="Bhonagiri V."/>
            <person name="Zhang X."/>
            <person name="Suruliraj S."/>
            <person name="Warren W."/>
            <person name="Chinwalla A."/>
            <person name="Mardis E.R."/>
            <person name="Wilson R.K."/>
        </authorList>
    </citation>
    <scope>NUCLEOTIDE SEQUENCE [LARGE SCALE GENOMIC DNA]</scope>
    <source>
        <strain evidence="4 5">YIT 12056</strain>
    </source>
</reference>
<evidence type="ECO:0000259" key="3">
    <source>
        <dbReference type="Pfam" id="PF20736"/>
    </source>
</evidence>
<keyword evidence="1" id="KW-0472">Membrane</keyword>
<gene>
    <name evidence="4" type="ORF">HMPREF9445_02614</name>
</gene>
<keyword evidence="5" id="KW-1185">Reference proteome</keyword>
<accession>A0ABN0CLR4</accession>
<organism evidence="4 5">
    <name type="scientific">Bacteroides clarus YIT 12056</name>
    <dbReference type="NCBI Taxonomy" id="762984"/>
    <lineage>
        <taxon>Bacteria</taxon>
        <taxon>Pseudomonadati</taxon>
        <taxon>Bacteroidota</taxon>
        <taxon>Bacteroidia</taxon>
        <taxon>Bacteroidales</taxon>
        <taxon>Bacteroidaceae</taxon>
        <taxon>Bacteroides</taxon>
    </lineage>
</organism>
<keyword evidence="1" id="KW-0812">Transmembrane</keyword>
<dbReference type="Pfam" id="PF07944">
    <property type="entry name" value="Beta-AFase-like_GH127_cat"/>
    <property type="match status" value="1"/>
</dbReference>
<name>A0ABN0CLR4_9BACE</name>
<dbReference type="PANTHER" id="PTHR31151">
    <property type="entry name" value="PROLINE-TRNA LIGASE (DUF1680)"/>
    <property type="match status" value="1"/>
</dbReference>
<dbReference type="Pfam" id="PF20736">
    <property type="entry name" value="Glyco_hydro127M"/>
    <property type="match status" value="1"/>
</dbReference>
<evidence type="ECO:0000259" key="2">
    <source>
        <dbReference type="Pfam" id="PF07944"/>
    </source>
</evidence>
<comment type="caution">
    <text evidence="4">The sequence shown here is derived from an EMBL/GenBank/DDBJ whole genome shotgun (WGS) entry which is preliminary data.</text>
</comment>
<proteinExistence type="predicted"/>
<dbReference type="InterPro" id="IPR049046">
    <property type="entry name" value="Beta-AFase-like_GH127_middle"/>
</dbReference>
<sequence length="694" mass="80044">MLKVLIILQTFLFYPKCFSYTLNSYAAFYHKLMNNFRYFHTFIRIFIKNTKDIYMKYKTIIFALCVWVAGTLSAQSVYPGQFAGKMKLNTVAPVKVESFDLQDVRLLPSRFRDNMLRDSVWMTSIDVNRLIHSFRTNAGIWAGREGGYVTVKKYGGWESLDCELRGHTTGHLLSAYGLMYAATGSEIFKLKGDSIVTELGKVQDALGNGYLSAFPEELINRNIKGQSVWAPWYTLHKLFSGLIDQYLYADNAQALAVVTKMGDWAYDKLKPLSEETRRRMIRNEFGGINESFYNLYAVTGDERYRWLAHFFYHNDVIDPLKEQNDDLGTKHTNTFIPKVLAEARNYELTGDKDSKALSDFFWHTMIDHHTFAPGCSSQKEHYFDTKRFSHFLNGYTGETCCTYNMLKLSRHLFCWQPDARIADYYERALYNHILGQQDPQTGMVCYFLPLLSGAHKVYSTKENSFWCCVGSGFENHAKYGEGIYYRSAAGIYINLFIPSVVRWKEKGITLKQETAFPAGEATVLTVEADRPVRTTVYLRYPSWSEKVTVRVNGKKVQVKRKPGSYIALNRLWQNGDRIEAAYPMRVHLETTPDNPQKGALLYGPLVLAGERGTEGMQAPAPFSNPELYNDYYTYDYHIPAGLKTTMAIDRKHPARVLQRVGKELKFTTEQGDVLRPLYDMHHQRYVVYWDLKDK</sequence>
<feature type="domain" description="Non-reducing end beta-L-arabinofuranosidase-like GH127 middle" evidence="3">
    <location>
        <begin position="490"/>
        <end position="584"/>
    </location>
</feature>
<evidence type="ECO:0000313" key="4">
    <source>
        <dbReference type="EMBL" id="EGF50538.1"/>
    </source>
</evidence>
<evidence type="ECO:0000256" key="1">
    <source>
        <dbReference type="SAM" id="Phobius"/>
    </source>
</evidence>
<evidence type="ECO:0000313" key="5">
    <source>
        <dbReference type="Proteomes" id="UP000010321"/>
    </source>
</evidence>
<feature type="transmembrane region" description="Helical" evidence="1">
    <location>
        <begin position="59"/>
        <end position="78"/>
    </location>
</feature>
<protein>
    <recommendedName>
        <fullName evidence="6">Glycosyl hydrolase</fullName>
    </recommendedName>
</protein>
<keyword evidence="1" id="KW-1133">Transmembrane helix</keyword>
<dbReference type="InterPro" id="IPR008928">
    <property type="entry name" value="6-hairpin_glycosidase_sf"/>
</dbReference>
<dbReference type="EMBL" id="AFBM01000029">
    <property type="protein sequence ID" value="EGF50538.1"/>
    <property type="molecule type" value="Genomic_DNA"/>
</dbReference>
<evidence type="ECO:0008006" key="6">
    <source>
        <dbReference type="Google" id="ProtNLM"/>
    </source>
</evidence>
<dbReference type="SUPFAM" id="SSF48208">
    <property type="entry name" value="Six-hairpin glycosidases"/>
    <property type="match status" value="1"/>
</dbReference>
<dbReference type="Proteomes" id="UP000010321">
    <property type="component" value="Unassembled WGS sequence"/>
</dbReference>
<dbReference type="InterPro" id="IPR012878">
    <property type="entry name" value="Beta-AFase-like_GH127_cat"/>
</dbReference>
<dbReference type="PANTHER" id="PTHR31151:SF0">
    <property type="entry name" value="PROLINE-TRNA LIGASE (DUF1680)"/>
    <property type="match status" value="1"/>
</dbReference>
<feature type="domain" description="Non-reducing end beta-L-arabinofuranosidase-like GH127 catalytic" evidence="2">
    <location>
        <begin position="103"/>
        <end position="481"/>
    </location>
</feature>